<keyword evidence="1" id="KW-0347">Helicase</keyword>
<protein>
    <submittedName>
        <fullName evidence="1">DNA REPAIR HELICASE RAD25, SSL2, PRE-INITIATION COMPLEX, RNA POLYMERASE.0A</fullName>
    </submittedName>
</protein>
<keyword evidence="1" id="KW-0067">ATP-binding</keyword>
<organism evidence="1">
    <name type="scientific">Siphoviridae sp. ctZHD14</name>
    <dbReference type="NCBI Taxonomy" id="2827891"/>
    <lineage>
        <taxon>Viruses</taxon>
        <taxon>Duplodnaviria</taxon>
        <taxon>Heunggongvirae</taxon>
        <taxon>Uroviricota</taxon>
        <taxon>Caudoviricetes</taxon>
    </lineage>
</organism>
<reference evidence="1" key="1">
    <citation type="journal article" date="2021" name="Proc. Natl. Acad. Sci. U.S.A.">
        <title>A Catalog of Tens of Thousands of Viruses from Human Metagenomes Reveals Hidden Associations with Chronic Diseases.</title>
        <authorList>
            <person name="Tisza M.J."/>
            <person name="Buck C.B."/>
        </authorList>
    </citation>
    <scope>NUCLEOTIDE SEQUENCE</scope>
    <source>
        <strain evidence="1">CtZHD14</strain>
    </source>
</reference>
<dbReference type="EMBL" id="BK032687">
    <property type="protein sequence ID" value="DAF55286.1"/>
    <property type="molecule type" value="Genomic_DNA"/>
</dbReference>
<sequence length="120" mass="13849">MKTISDEERREIAERLKVYSHDFDFSDSDPFQYVSKAVFGDVDVHTYCSVFARLADLIDRPTCRNVYDENDMGACTNGFECSECGNRIEDLEHCCITGTFNYCSKCNSEVIEKDERKENL</sequence>
<accession>A0A8S5SWE3</accession>
<evidence type="ECO:0000313" key="1">
    <source>
        <dbReference type="EMBL" id="DAF55286.1"/>
    </source>
</evidence>
<proteinExistence type="predicted"/>
<dbReference type="GO" id="GO:0004386">
    <property type="term" value="F:helicase activity"/>
    <property type="evidence" value="ECO:0007669"/>
    <property type="project" value="UniProtKB-KW"/>
</dbReference>
<name>A0A8S5SWE3_9CAUD</name>
<keyword evidence="1" id="KW-0547">Nucleotide-binding</keyword>
<keyword evidence="1" id="KW-0378">Hydrolase</keyword>